<sequence length="415" mass="46761">MQSKRLPSNGHLESHPEQLTVALLGKRAELRNIIGNMILGSNAFDTESHILVVGETSSFKIINTPDFFDEESLHTDQHIIDLMALSHPGPDLFILTIDPENTQEVDVVAQISKLQHTFGERITEHLVVTLPDMESFHSLGHLKEIFDIWLAPDENLASECRNLCSDCDPFLYDYRHYSQDVVTRRKTALETIQKQRCGGDPPCDVGSAGTSAHGVPDNIFNIVLLGLTGTGKSASANTILAVGNTRRGSRQLFRSEPSSMPVTTQCEFRIMEKPFGVLVRLVDTPDFFHDQLENSKAQVEECKKYCQPGHCVVLLVIQLGRFTDAEEGILEKLEDKLGWKIRESTIVLLTHGEGLKKRSLLRFIHESAPLKNIVELCGFRYHLFNNSLKDTKQVINLIKKIPNYNKMFPKLTKNY</sequence>
<dbReference type="RefSeq" id="XP_051269499.1">
    <property type="nucleotide sequence ID" value="XM_051413539.1"/>
</dbReference>
<gene>
    <name evidence="5" type="primary">LOC127370985</name>
</gene>
<dbReference type="AlphaFoldDB" id="A0A8P4KB86"/>
<dbReference type="SUPFAM" id="SSF52540">
    <property type="entry name" value="P-loop containing nucleoside triphosphate hydrolases"/>
    <property type="match status" value="2"/>
</dbReference>
<dbReference type="Proteomes" id="UP000694389">
    <property type="component" value="Unassembled WGS sequence"/>
</dbReference>
<evidence type="ECO:0000259" key="4">
    <source>
        <dbReference type="PROSITE" id="PS51720"/>
    </source>
</evidence>
<dbReference type="Ensembl" id="ENSDLAT00005075314.1">
    <property type="protein sequence ID" value="ENSDLAP00005066167.1"/>
    <property type="gene ID" value="ENSDLAG00005030896.1"/>
</dbReference>
<dbReference type="GO" id="GO:0005525">
    <property type="term" value="F:GTP binding"/>
    <property type="evidence" value="ECO:0007669"/>
    <property type="project" value="UniProtKB-KW"/>
</dbReference>
<keyword evidence="2" id="KW-0547">Nucleotide-binding</keyword>
<keyword evidence="6" id="KW-1185">Reference proteome</keyword>
<dbReference type="GeneTree" id="ENSGT01140000282522"/>
<name>A0A8P4KB86_DICLA</name>
<dbReference type="Pfam" id="PF04548">
    <property type="entry name" value="AIG1"/>
    <property type="match status" value="2"/>
</dbReference>
<dbReference type="GeneID" id="127370985"/>
<evidence type="ECO:0000313" key="5">
    <source>
        <dbReference type="Ensembl" id="ENSDLAP00005066167.1"/>
    </source>
</evidence>
<protein>
    <recommendedName>
        <fullName evidence="4">AIG1-type G domain-containing protein</fullName>
    </recommendedName>
</protein>
<evidence type="ECO:0000256" key="1">
    <source>
        <dbReference type="ARBA" id="ARBA00008535"/>
    </source>
</evidence>
<accession>A0A8P4KB86</accession>
<dbReference type="Gene3D" id="3.40.50.300">
    <property type="entry name" value="P-loop containing nucleotide triphosphate hydrolases"/>
    <property type="match status" value="2"/>
</dbReference>
<proteinExistence type="inferred from homology"/>
<dbReference type="OrthoDB" id="8954335at2759"/>
<evidence type="ECO:0000313" key="6">
    <source>
        <dbReference type="Proteomes" id="UP000694389"/>
    </source>
</evidence>
<dbReference type="PANTHER" id="PTHR10903:SF188">
    <property type="entry name" value="GTPASE IMAP FAMILY MEMBER 2-LIKE-RELATED"/>
    <property type="match status" value="1"/>
</dbReference>
<comment type="similarity">
    <text evidence="1">Belongs to the TRAFAC class TrmE-Era-EngA-EngB-Septin-like GTPase superfamily. AIG1/Toc34/Toc159-like paraseptin GTPase family. IAN subfamily.</text>
</comment>
<reference evidence="5" key="2">
    <citation type="submission" date="2025-09" db="UniProtKB">
        <authorList>
            <consortium name="Ensembl"/>
        </authorList>
    </citation>
    <scope>IDENTIFICATION</scope>
</reference>
<feature type="domain" description="AIG1-type G" evidence="4">
    <location>
        <begin position="217"/>
        <end position="415"/>
    </location>
</feature>
<dbReference type="InterPro" id="IPR045058">
    <property type="entry name" value="GIMA/IAN/Toc"/>
</dbReference>
<dbReference type="PANTHER" id="PTHR10903">
    <property type="entry name" value="GTPASE, IMAP FAMILY MEMBER-RELATED"/>
    <property type="match status" value="1"/>
</dbReference>
<organism evidence="5 6">
    <name type="scientific">Dicentrarchus labrax</name>
    <name type="common">European seabass</name>
    <name type="synonym">Morone labrax</name>
    <dbReference type="NCBI Taxonomy" id="13489"/>
    <lineage>
        <taxon>Eukaryota</taxon>
        <taxon>Metazoa</taxon>
        <taxon>Chordata</taxon>
        <taxon>Craniata</taxon>
        <taxon>Vertebrata</taxon>
        <taxon>Euteleostomi</taxon>
        <taxon>Actinopterygii</taxon>
        <taxon>Neopterygii</taxon>
        <taxon>Teleostei</taxon>
        <taxon>Neoteleostei</taxon>
        <taxon>Acanthomorphata</taxon>
        <taxon>Eupercaria</taxon>
        <taxon>Moronidae</taxon>
        <taxon>Dicentrarchus</taxon>
    </lineage>
</organism>
<evidence type="ECO:0000256" key="2">
    <source>
        <dbReference type="ARBA" id="ARBA00022741"/>
    </source>
</evidence>
<reference evidence="5" key="1">
    <citation type="submission" date="2025-08" db="UniProtKB">
        <authorList>
            <consortium name="Ensembl"/>
        </authorList>
    </citation>
    <scope>IDENTIFICATION</scope>
</reference>
<keyword evidence="3" id="KW-0342">GTP-binding</keyword>
<evidence type="ECO:0000256" key="3">
    <source>
        <dbReference type="ARBA" id="ARBA00023134"/>
    </source>
</evidence>
<dbReference type="OMA" id="FIHESAP"/>
<dbReference type="InterPro" id="IPR027417">
    <property type="entry name" value="P-loop_NTPase"/>
</dbReference>
<dbReference type="PROSITE" id="PS51720">
    <property type="entry name" value="G_AIG1"/>
    <property type="match status" value="1"/>
</dbReference>
<dbReference type="InterPro" id="IPR006703">
    <property type="entry name" value="G_AIG1"/>
</dbReference>